<evidence type="ECO:0000256" key="1">
    <source>
        <dbReference type="ARBA" id="ARBA00001478"/>
    </source>
</evidence>
<comment type="catalytic activity">
    <reaction evidence="1">
        <text>[(1-&gt;4)-alpha-D-glucosyl](n) + ADP-alpha-D-glucose = [(1-&gt;4)-alpha-D-glucosyl](n+1) + ADP + H(+)</text>
        <dbReference type="Rhea" id="RHEA:18189"/>
        <dbReference type="Rhea" id="RHEA-COMP:9584"/>
        <dbReference type="Rhea" id="RHEA-COMP:9587"/>
        <dbReference type="ChEBI" id="CHEBI:15378"/>
        <dbReference type="ChEBI" id="CHEBI:15444"/>
        <dbReference type="ChEBI" id="CHEBI:57498"/>
        <dbReference type="ChEBI" id="CHEBI:456216"/>
        <dbReference type="EC" id="2.4.1.21"/>
    </reaction>
</comment>
<gene>
    <name evidence="8" type="ORF">TSUD_88500</name>
</gene>
<evidence type="ECO:0000256" key="3">
    <source>
        <dbReference type="ARBA" id="ARBA00012588"/>
    </source>
</evidence>
<dbReference type="InterPro" id="IPR013534">
    <property type="entry name" value="Starch_synth_cat_dom"/>
</dbReference>
<evidence type="ECO:0000256" key="2">
    <source>
        <dbReference type="ARBA" id="ARBA00004727"/>
    </source>
</evidence>
<dbReference type="PANTHER" id="PTHR46083:SF3">
    <property type="entry name" value="UDP-GLYCOSYLTRANSFERASE SUPERFAMILY PROTEIN"/>
    <property type="match status" value="1"/>
</dbReference>
<dbReference type="Gene3D" id="3.40.50.2000">
    <property type="entry name" value="Glycogen Phosphorylase B"/>
    <property type="match status" value="1"/>
</dbReference>
<keyword evidence="6" id="KW-0750">Starch biosynthesis</keyword>
<dbReference type="EMBL" id="DF974634">
    <property type="protein sequence ID" value="GAU49832.1"/>
    <property type="molecule type" value="Genomic_DNA"/>
</dbReference>
<dbReference type="GO" id="GO:0009011">
    <property type="term" value="F:alpha-1,4-glucan glucosyltransferase (ADP-glucose donor) activity"/>
    <property type="evidence" value="ECO:0007669"/>
    <property type="project" value="UniProtKB-EC"/>
</dbReference>
<dbReference type="EC" id="2.4.1.21" evidence="3"/>
<proteinExistence type="predicted"/>
<dbReference type="UniPathway" id="UPA00152"/>
<dbReference type="PANTHER" id="PTHR46083">
    <property type="match status" value="1"/>
</dbReference>
<dbReference type="GO" id="GO:0019252">
    <property type="term" value="P:starch biosynthetic process"/>
    <property type="evidence" value="ECO:0007669"/>
    <property type="project" value="UniProtKB-UniPathway"/>
</dbReference>
<evidence type="ECO:0000256" key="5">
    <source>
        <dbReference type="ARBA" id="ARBA00022679"/>
    </source>
</evidence>
<evidence type="ECO:0000256" key="4">
    <source>
        <dbReference type="ARBA" id="ARBA00022676"/>
    </source>
</evidence>
<dbReference type="OrthoDB" id="2018403at2759"/>
<dbReference type="SUPFAM" id="SSF53756">
    <property type="entry name" value="UDP-Glycosyltransferase/glycogen phosphorylase"/>
    <property type="match status" value="1"/>
</dbReference>
<dbReference type="AlphaFoldDB" id="A0A2Z6PHQ7"/>
<accession>A0A2Z6PHQ7</accession>
<evidence type="ECO:0000256" key="6">
    <source>
        <dbReference type="ARBA" id="ARBA00022922"/>
    </source>
</evidence>
<evidence type="ECO:0000313" key="8">
    <source>
        <dbReference type="EMBL" id="GAU49832.1"/>
    </source>
</evidence>
<dbReference type="Proteomes" id="UP000242715">
    <property type="component" value="Unassembled WGS sequence"/>
</dbReference>
<feature type="domain" description="Starch synthase catalytic" evidence="7">
    <location>
        <begin position="58"/>
        <end position="207"/>
    </location>
</feature>
<keyword evidence="9" id="KW-1185">Reference proteome</keyword>
<keyword evidence="5" id="KW-0808">Transferase</keyword>
<reference evidence="9" key="1">
    <citation type="journal article" date="2017" name="Front. Plant Sci.">
        <title>Climate Clever Clovers: New Paradigm to Reduce the Environmental Footprint of Ruminants by Breeding Low Methanogenic Forages Utilizing Haplotype Variation.</title>
        <authorList>
            <person name="Kaur P."/>
            <person name="Appels R."/>
            <person name="Bayer P.E."/>
            <person name="Keeble-Gagnere G."/>
            <person name="Wang J."/>
            <person name="Hirakawa H."/>
            <person name="Shirasawa K."/>
            <person name="Vercoe P."/>
            <person name="Stefanova K."/>
            <person name="Durmic Z."/>
            <person name="Nichols P."/>
            <person name="Revell C."/>
            <person name="Isobe S.N."/>
            <person name="Edwards D."/>
            <person name="Erskine W."/>
        </authorList>
    </citation>
    <scope>NUCLEOTIDE SEQUENCE [LARGE SCALE GENOMIC DNA]</scope>
    <source>
        <strain evidence="9">cv. Daliak</strain>
    </source>
</reference>
<comment type="pathway">
    <text evidence="2">Glycan biosynthesis; starch biosynthesis.</text>
</comment>
<evidence type="ECO:0000259" key="7">
    <source>
        <dbReference type="Pfam" id="PF08323"/>
    </source>
</evidence>
<protein>
    <recommendedName>
        <fullName evidence="3">starch synthase</fullName>
        <ecNumber evidence="3">2.4.1.21</ecNumber>
    </recommendedName>
</protein>
<name>A0A2Z6PHQ7_TRISU</name>
<evidence type="ECO:0000313" key="9">
    <source>
        <dbReference type="Proteomes" id="UP000242715"/>
    </source>
</evidence>
<sequence>MVLGSVINPAEASDFRSLVLNHKLSVADIFNVISHKRDSDLLGELSHFSDQSKENGFHIIHICAEMTPLVSRGSVASYVTSISRALQRKGHLAEVILPKYTRLSLDEVQGCVKLMWRLTRILMVNYMETKFGLVYDNVVYGIGVTLIEPSDYSSFFSREMIYGYPDDFERFSYFCRASLDYIVKCGKQPDILHLHNWETAIVGPLFWDIFVNKM</sequence>
<dbReference type="Pfam" id="PF08323">
    <property type="entry name" value="Glyco_transf_5"/>
    <property type="match status" value="1"/>
</dbReference>
<keyword evidence="4" id="KW-0328">Glycosyltransferase</keyword>
<organism evidence="8 9">
    <name type="scientific">Trifolium subterraneum</name>
    <name type="common">Subterranean clover</name>
    <dbReference type="NCBI Taxonomy" id="3900"/>
    <lineage>
        <taxon>Eukaryota</taxon>
        <taxon>Viridiplantae</taxon>
        <taxon>Streptophyta</taxon>
        <taxon>Embryophyta</taxon>
        <taxon>Tracheophyta</taxon>
        <taxon>Spermatophyta</taxon>
        <taxon>Magnoliopsida</taxon>
        <taxon>eudicotyledons</taxon>
        <taxon>Gunneridae</taxon>
        <taxon>Pentapetalae</taxon>
        <taxon>rosids</taxon>
        <taxon>fabids</taxon>
        <taxon>Fabales</taxon>
        <taxon>Fabaceae</taxon>
        <taxon>Papilionoideae</taxon>
        <taxon>50 kb inversion clade</taxon>
        <taxon>NPAAA clade</taxon>
        <taxon>Hologalegina</taxon>
        <taxon>IRL clade</taxon>
        <taxon>Trifolieae</taxon>
        <taxon>Trifolium</taxon>
    </lineage>
</organism>